<accession>A0A844WAH5</accession>
<name>A0A844WAH5_9RHOB</name>
<sequence>MTIYAIGDIHGQLAMLEDALARIEADGAGPEDEVIFLGDYTDRGPHSKGVIELLSRGLAEGRNWTCLMGNHDRMFRNYLADGTVHDPNVTSGIPWPHRRMGGKTTMESYGVDPSDDRDPAQVFAETRDAVPDSHRAFLDGLVLTAERGPLLFVHAGIRPGIPLAEQREDDLVWIRGDFHAHADPHPWLVVHGHTALDEAQHFGNRIDLDSGAGYDRPLTAVVFEGMDCLVLEGTGRSRLVP</sequence>
<dbReference type="PANTHER" id="PTHR42850:SF4">
    <property type="entry name" value="ZINC-DEPENDENT ENDOPOLYPHOSPHATASE"/>
    <property type="match status" value="1"/>
</dbReference>
<dbReference type="GO" id="GO:0110154">
    <property type="term" value="P:RNA decapping"/>
    <property type="evidence" value="ECO:0007669"/>
    <property type="project" value="TreeGrafter"/>
</dbReference>
<dbReference type="AlphaFoldDB" id="A0A844WAH5"/>
<keyword evidence="3" id="KW-1185">Reference proteome</keyword>
<proteinExistence type="predicted"/>
<evidence type="ECO:0000259" key="1">
    <source>
        <dbReference type="Pfam" id="PF00149"/>
    </source>
</evidence>
<evidence type="ECO:0000313" key="3">
    <source>
        <dbReference type="Proteomes" id="UP000443843"/>
    </source>
</evidence>
<dbReference type="PANTHER" id="PTHR42850">
    <property type="entry name" value="METALLOPHOSPHOESTERASE"/>
    <property type="match status" value="1"/>
</dbReference>
<dbReference type="SUPFAM" id="SSF56300">
    <property type="entry name" value="Metallo-dependent phosphatases"/>
    <property type="match status" value="1"/>
</dbReference>
<dbReference type="Proteomes" id="UP000443843">
    <property type="component" value="Unassembled WGS sequence"/>
</dbReference>
<dbReference type="InterPro" id="IPR004843">
    <property type="entry name" value="Calcineurin-like_PHP"/>
</dbReference>
<dbReference type="GO" id="GO:0008803">
    <property type="term" value="F:bis(5'-nucleosyl)-tetraphosphatase (symmetrical) activity"/>
    <property type="evidence" value="ECO:0007669"/>
    <property type="project" value="TreeGrafter"/>
</dbReference>
<evidence type="ECO:0000313" key="2">
    <source>
        <dbReference type="EMBL" id="MWB76702.1"/>
    </source>
</evidence>
<dbReference type="CDD" id="cd00144">
    <property type="entry name" value="MPP_PPP_family"/>
    <property type="match status" value="1"/>
</dbReference>
<comment type="caution">
    <text evidence="2">The sequence shown here is derived from an EMBL/GenBank/DDBJ whole genome shotgun (WGS) entry which is preliminary data.</text>
</comment>
<dbReference type="InterPro" id="IPR029052">
    <property type="entry name" value="Metallo-depent_PP-like"/>
</dbReference>
<dbReference type="GO" id="GO:0005737">
    <property type="term" value="C:cytoplasm"/>
    <property type="evidence" value="ECO:0007669"/>
    <property type="project" value="TreeGrafter"/>
</dbReference>
<reference evidence="2 3" key="1">
    <citation type="submission" date="2019-11" db="EMBL/GenBank/DDBJ databases">
        <title>Pseudooceanicola pacifica sp. nov., isolated from deep-sea sediment of the Pacific Ocean.</title>
        <authorList>
            <person name="Lyu L."/>
        </authorList>
    </citation>
    <scope>NUCLEOTIDE SEQUENCE [LARGE SCALE GENOMIC DNA]</scope>
    <source>
        <strain evidence="2 3">216_PA32_1</strain>
    </source>
</reference>
<dbReference type="Gene3D" id="3.60.21.10">
    <property type="match status" value="1"/>
</dbReference>
<dbReference type="EMBL" id="WNXQ01000001">
    <property type="protein sequence ID" value="MWB76702.1"/>
    <property type="molecule type" value="Genomic_DNA"/>
</dbReference>
<dbReference type="InterPro" id="IPR050126">
    <property type="entry name" value="Ap4A_hydrolase"/>
</dbReference>
<dbReference type="Pfam" id="PF00149">
    <property type="entry name" value="Metallophos"/>
    <property type="match status" value="1"/>
</dbReference>
<protein>
    <submittedName>
        <fullName evidence="2">Serine/threonine protein phosphatase</fullName>
    </submittedName>
</protein>
<gene>
    <name evidence="2" type="ORF">GLS40_01545</name>
</gene>
<dbReference type="GO" id="GO:0016791">
    <property type="term" value="F:phosphatase activity"/>
    <property type="evidence" value="ECO:0007669"/>
    <property type="project" value="TreeGrafter"/>
</dbReference>
<organism evidence="2 3">
    <name type="scientific">Pseudooceanicola pacificus</name>
    <dbReference type="NCBI Taxonomy" id="2676438"/>
    <lineage>
        <taxon>Bacteria</taxon>
        <taxon>Pseudomonadati</taxon>
        <taxon>Pseudomonadota</taxon>
        <taxon>Alphaproteobacteria</taxon>
        <taxon>Rhodobacterales</taxon>
        <taxon>Paracoccaceae</taxon>
        <taxon>Pseudooceanicola</taxon>
    </lineage>
</organism>
<feature type="domain" description="Calcineurin-like phosphoesterase" evidence="1">
    <location>
        <begin position="1"/>
        <end position="204"/>
    </location>
</feature>
<dbReference type="RefSeq" id="WP_160380836.1">
    <property type="nucleotide sequence ID" value="NZ_WNXQ01000001.1"/>
</dbReference>